<dbReference type="AlphaFoldDB" id="A0A9J6ZIP0"/>
<evidence type="ECO:0000259" key="8">
    <source>
        <dbReference type="PROSITE" id="PS50156"/>
    </source>
</evidence>
<feature type="transmembrane region" description="Helical" evidence="7">
    <location>
        <begin position="284"/>
        <end position="306"/>
    </location>
</feature>
<comment type="subcellular location">
    <subcellularLocation>
        <location evidence="1">Cell membrane</location>
        <topology evidence="1">Multi-pass membrane protein</topology>
    </subcellularLocation>
</comment>
<keyword evidence="3" id="KW-1003">Cell membrane</keyword>
<feature type="transmembrane region" description="Helical" evidence="7">
    <location>
        <begin position="204"/>
        <end position="225"/>
    </location>
</feature>
<evidence type="ECO:0000313" key="9">
    <source>
        <dbReference type="EMBL" id="URN95664.1"/>
    </source>
</evidence>
<keyword evidence="6 7" id="KW-0472">Membrane</keyword>
<evidence type="ECO:0000256" key="1">
    <source>
        <dbReference type="ARBA" id="ARBA00004651"/>
    </source>
</evidence>
<feature type="transmembrane region" description="Helical" evidence="7">
    <location>
        <begin position="12"/>
        <end position="29"/>
    </location>
</feature>
<dbReference type="InterPro" id="IPR004869">
    <property type="entry name" value="MMPL_dom"/>
</dbReference>
<feature type="transmembrane region" description="Helical" evidence="7">
    <location>
        <begin position="867"/>
        <end position="885"/>
    </location>
</feature>
<sequence>MKKWLNARSISLVSWIVITILVLLMMPNMDQLVREKGQITIPDSAQSEFAAQLMNEMQDKDNPSYDIIAVFNSGTNEALSTAQLTQVESIIGQLKTESSKLGIVEMTTHLDHEAAEKQLASEDGTTILMQIAVSQDSGTITEIADRLNEVVDQEGIETYLTGTGLVLEDFVQSLQEGIQRTEVIAIVFILIVLIIVFRSPIVPLISLLSVGVSYLVSMGIVAQLVDHFNYPFSNFTQVFLVVILFGIGTDYNILLFTRFKEELSRSNNVLEAIKTTYQTAGKTVVYSGLAVFIGFITLIFAEFQVYRSSSAVAIGVAVLILVLLTLNPFFMAIMGKKMFWPVKKFEGHSDSRLWAMLSKFSVMRPIITLVLILALCIPIALSYSRVLSYNDLIEVEDHFRSKQGINVIEEHYSAGFSSPTSLVLKMDRELDNTLDLQAIDELAASLLNVDGVSNIFTVTRPEGEKINELYISDQTSELNSGLNEVSDGVNTINDGFKGVEDQLAGQDTNDLNSIQQLIDGTSTVQAGATQLGNVLEQLSDGIKSGATGADELATGLTTLQGNITELSTGVSRLYDGYSELYSGLNLYGNQFTAIKQAINGTIEGYKQIEQSMNLLIEEQPELVNHASIQTTLAIAASAQTQLSELVTGLDQFSSQHVAAMSALATANESLLAVNGAFGLMNDGVTALIAGSDRLSKGLEEGSQGSAEIAGKSGELASGIGQINDGQREVLAKLTGLVEQMTELQSGLSESTNGLDQISEGLTEAQNYLIGLSGSSAAQKFYIPDDIIASDEFQQSMDMYMSDDRKYVTMNIVLSVNPYSKEAITIVQNVNKQLQASIEGSILQDGEYALGGKSAQNVDLQQISSSDLNRTAVMMLIGIGIVLLFITRSLWSSLIIVASLLITYLVSLGLTELVTTEILKVEAVGWNVPFFGFIMIVALGVDYSIFLMMRYREVQHIEKDAILVAARNIGGVVISAAVILGGTFAALIPSGIYTLIEVAIMVIFGLIILSLIMLPAFMPAIMSLMGKASKRRSSEE</sequence>
<comment type="similarity">
    <text evidence="2">Belongs to the resistance-nodulation-cell division (RND) (TC 2.A.6) family. MmpL subfamily.</text>
</comment>
<dbReference type="Pfam" id="PF03176">
    <property type="entry name" value="MMPL"/>
    <property type="match status" value="2"/>
</dbReference>
<evidence type="ECO:0000256" key="6">
    <source>
        <dbReference type="ARBA" id="ARBA00023136"/>
    </source>
</evidence>
<feature type="transmembrane region" description="Helical" evidence="7">
    <location>
        <begin position="312"/>
        <end position="334"/>
    </location>
</feature>
<proteinExistence type="inferred from homology"/>
<feature type="domain" description="SSD" evidence="8">
    <location>
        <begin position="202"/>
        <end position="336"/>
    </location>
</feature>
<gene>
    <name evidence="9" type="ORF">NAG76_05310</name>
</gene>
<dbReference type="SUPFAM" id="SSF82866">
    <property type="entry name" value="Multidrug efflux transporter AcrB transmembrane domain"/>
    <property type="match status" value="2"/>
</dbReference>
<feature type="transmembrane region" description="Helical" evidence="7">
    <location>
        <begin position="929"/>
        <end position="948"/>
    </location>
</feature>
<keyword evidence="4 7" id="KW-0812">Transmembrane</keyword>
<evidence type="ECO:0000256" key="5">
    <source>
        <dbReference type="ARBA" id="ARBA00022989"/>
    </source>
</evidence>
<dbReference type="Gene3D" id="1.20.1640.10">
    <property type="entry name" value="Multidrug efflux transporter AcrB transmembrane domain"/>
    <property type="match status" value="2"/>
</dbReference>
<evidence type="ECO:0000256" key="2">
    <source>
        <dbReference type="ARBA" id="ARBA00010157"/>
    </source>
</evidence>
<dbReference type="GO" id="GO:0005886">
    <property type="term" value="C:plasma membrane"/>
    <property type="evidence" value="ECO:0007669"/>
    <property type="project" value="UniProtKB-SubCell"/>
</dbReference>
<name>A0A9J6ZIP0_9BACL</name>
<feature type="transmembrane region" description="Helical" evidence="7">
    <location>
        <begin position="892"/>
        <end position="909"/>
    </location>
</feature>
<dbReference type="KEGG" id="plig:NAG76_05310"/>
<feature type="transmembrane region" description="Helical" evidence="7">
    <location>
        <begin position="362"/>
        <end position="383"/>
    </location>
</feature>
<dbReference type="InterPro" id="IPR000731">
    <property type="entry name" value="SSD"/>
</dbReference>
<evidence type="ECO:0000256" key="4">
    <source>
        <dbReference type="ARBA" id="ARBA00022692"/>
    </source>
</evidence>
<reference evidence="9" key="1">
    <citation type="submission" date="2022-05" db="EMBL/GenBank/DDBJ databases">
        <title>Novel bacterial taxa in a minimal lignocellulolytic consortium and its capacity to transform plastics disclosed by genome-resolved metagenomics.</title>
        <authorList>
            <person name="Rodriguez C.A.D."/>
            <person name="Diaz-Garcia L."/>
            <person name="Herrera K."/>
            <person name="Tarazona N.A."/>
            <person name="Sproer C."/>
            <person name="Overmann J."/>
            <person name="Jimenez D.J."/>
        </authorList>
    </citation>
    <scope>NUCLEOTIDE SEQUENCE</scope>
    <source>
        <strain evidence="9">MAG5</strain>
    </source>
</reference>
<accession>A0A9J6ZIP0</accession>
<protein>
    <submittedName>
        <fullName evidence="9">MMPL family transporter</fullName>
    </submittedName>
</protein>
<dbReference type="InterPro" id="IPR023908">
    <property type="entry name" value="xxxLxxG_rpt"/>
</dbReference>
<evidence type="ECO:0000256" key="3">
    <source>
        <dbReference type="ARBA" id="ARBA00022475"/>
    </source>
</evidence>
<feature type="transmembrane region" description="Helical" evidence="7">
    <location>
        <begin position="237"/>
        <end position="256"/>
    </location>
</feature>
<organism evidence="9 10">
    <name type="scientific">Candidatus Pristimantibacillus lignocellulolyticus</name>
    <dbReference type="NCBI Taxonomy" id="2994561"/>
    <lineage>
        <taxon>Bacteria</taxon>
        <taxon>Bacillati</taxon>
        <taxon>Bacillota</taxon>
        <taxon>Bacilli</taxon>
        <taxon>Bacillales</taxon>
        <taxon>Paenibacillaceae</taxon>
        <taxon>Candidatus Pristimantibacillus</taxon>
    </lineage>
</organism>
<feature type="transmembrane region" description="Helical" evidence="7">
    <location>
        <begin position="968"/>
        <end position="991"/>
    </location>
</feature>
<evidence type="ECO:0000313" key="10">
    <source>
        <dbReference type="Proteomes" id="UP001056756"/>
    </source>
</evidence>
<dbReference type="NCBIfam" id="TIGR03057">
    <property type="entry name" value="xxxLxxG_by_4"/>
    <property type="match status" value="1"/>
</dbReference>
<dbReference type="PROSITE" id="PS50156">
    <property type="entry name" value="SSD"/>
    <property type="match status" value="1"/>
</dbReference>
<dbReference type="PANTHER" id="PTHR33406:SF6">
    <property type="entry name" value="MEMBRANE PROTEIN YDGH-RELATED"/>
    <property type="match status" value="1"/>
</dbReference>
<keyword evidence="5 7" id="KW-1133">Transmembrane helix</keyword>
<feature type="transmembrane region" description="Helical" evidence="7">
    <location>
        <begin position="177"/>
        <end position="197"/>
    </location>
</feature>
<evidence type="ECO:0000256" key="7">
    <source>
        <dbReference type="SAM" id="Phobius"/>
    </source>
</evidence>
<dbReference type="SUPFAM" id="SSF58104">
    <property type="entry name" value="Methyl-accepting chemotaxis protein (MCP) signaling domain"/>
    <property type="match status" value="1"/>
</dbReference>
<dbReference type="InterPro" id="IPR050545">
    <property type="entry name" value="Mycobact_MmpL"/>
</dbReference>
<dbReference type="EMBL" id="CP097899">
    <property type="protein sequence ID" value="URN95664.1"/>
    <property type="molecule type" value="Genomic_DNA"/>
</dbReference>
<dbReference type="Proteomes" id="UP001056756">
    <property type="component" value="Chromosome"/>
</dbReference>
<dbReference type="PANTHER" id="PTHR33406">
    <property type="entry name" value="MEMBRANE PROTEIN MJ1562-RELATED"/>
    <property type="match status" value="1"/>
</dbReference>
<feature type="transmembrane region" description="Helical" evidence="7">
    <location>
        <begin position="997"/>
        <end position="1021"/>
    </location>
</feature>